<name>A0A1G7AND6_9ACTN</name>
<dbReference type="GO" id="GO:0008422">
    <property type="term" value="F:beta-glucosidase activity"/>
    <property type="evidence" value="ECO:0007669"/>
    <property type="project" value="TreeGrafter"/>
</dbReference>
<dbReference type="GO" id="GO:0009986">
    <property type="term" value="C:cell surface"/>
    <property type="evidence" value="ECO:0007669"/>
    <property type="project" value="TreeGrafter"/>
</dbReference>
<dbReference type="GO" id="GO:0030245">
    <property type="term" value="P:cellulose catabolic process"/>
    <property type="evidence" value="ECO:0007669"/>
    <property type="project" value="UniProtKB-KW"/>
</dbReference>
<dbReference type="InterPro" id="IPR017853">
    <property type="entry name" value="GH"/>
</dbReference>
<evidence type="ECO:0000256" key="5">
    <source>
        <dbReference type="ARBA" id="ARBA00023295"/>
    </source>
</evidence>
<evidence type="ECO:0000259" key="8">
    <source>
        <dbReference type="Pfam" id="PF00150"/>
    </source>
</evidence>
<evidence type="ECO:0000313" key="9">
    <source>
        <dbReference type="EMBL" id="SDE15977.1"/>
    </source>
</evidence>
<dbReference type="EMBL" id="FMZK01000019">
    <property type="protein sequence ID" value="SDE15977.1"/>
    <property type="molecule type" value="Genomic_DNA"/>
</dbReference>
<comment type="similarity">
    <text evidence="1 7">Belongs to the glycosyl hydrolase 5 (cellulase A) family.</text>
</comment>
<dbReference type="SUPFAM" id="SSF51445">
    <property type="entry name" value="(Trans)glycosidases"/>
    <property type="match status" value="1"/>
</dbReference>
<keyword evidence="2 7" id="KW-0378">Hydrolase</keyword>
<dbReference type="Pfam" id="PF00150">
    <property type="entry name" value="Cellulase"/>
    <property type="match status" value="1"/>
</dbReference>
<protein>
    <submittedName>
        <fullName evidence="9">Endoglucanase</fullName>
    </submittedName>
</protein>
<organism evidence="9 10">
    <name type="scientific">Streptomyces prasinopilosus</name>
    <dbReference type="NCBI Taxonomy" id="67344"/>
    <lineage>
        <taxon>Bacteria</taxon>
        <taxon>Bacillati</taxon>
        <taxon>Actinomycetota</taxon>
        <taxon>Actinomycetes</taxon>
        <taxon>Kitasatosporales</taxon>
        <taxon>Streptomycetaceae</taxon>
        <taxon>Streptomyces</taxon>
    </lineage>
</organism>
<dbReference type="GO" id="GO:0005576">
    <property type="term" value="C:extracellular region"/>
    <property type="evidence" value="ECO:0007669"/>
    <property type="project" value="TreeGrafter"/>
</dbReference>
<proteinExistence type="inferred from homology"/>
<evidence type="ECO:0000256" key="7">
    <source>
        <dbReference type="RuleBase" id="RU361153"/>
    </source>
</evidence>
<keyword evidence="3" id="KW-0136">Cellulose degradation</keyword>
<reference evidence="10" key="1">
    <citation type="submission" date="2016-10" db="EMBL/GenBank/DDBJ databases">
        <authorList>
            <person name="Varghese N."/>
            <person name="Submissions S."/>
        </authorList>
    </citation>
    <scope>NUCLEOTIDE SEQUENCE [LARGE SCALE GENOMIC DNA]</scope>
    <source>
        <strain evidence="10">CGMCC 4.3504</strain>
    </source>
</reference>
<keyword evidence="6" id="KW-0624">Polysaccharide degradation</keyword>
<evidence type="ECO:0000256" key="3">
    <source>
        <dbReference type="ARBA" id="ARBA00023001"/>
    </source>
</evidence>
<dbReference type="Gene3D" id="3.20.20.80">
    <property type="entry name" value="Glycosidases"/>
    <property type="match status" value="1"/>
</dbReference>
<evidence type="ECO:0000256" key="4">
    <source>
        <dbReference type="ARBA" id="ARBA00023277"/>
    </source>
</evidence>
<sequence length="370" mass="41630">MDSTALPRWRGFNLHQMFATSARWSELMPMDDNRVSEDDFRWTRDWGFDFVRVPFSYLYFIGDGERRVYPEDRLAILDRVVELGAAYDVHVSLTMWRAPGHTNFGYPYNEPEHGTLWVPDEYGSQDLFVHFWEILAERYAGVPSSRLSFDIVNEPPATALVPGLTDADILAVYGAAVRAIRAKDPDRLLLVEGLDWAYTPVPADWCTTHGVAQSLHGFAPLALSHHRCEYSPQGLDLTSNAPSWPMSLPAPPDGLDEPVRTLLQGRGVLGEAHWDRDRLAASLKPWLDLADSGIGVHAGETGAHNKVPHDVVLPWLDDTLGLLTDHGIGYALWNLRGPFGVLDSGRADVAYEDWHGHRLDREMLHLLQKH</sequence>
<keyword evidence="5 7" id="KW-0326">Glycosidase</keyword>
<dbReference type="RefSeq" id="WP_055573190.1">
    <property type="nucleotide sequence ID" value="NZ_FMZK01000019.1"/>
</dbReference>
<accession>A0A1G7AND6</accession>
<feature type="domain" description="Glycoside hydrolase family 5" evidence="8">
    <location>
        <begin position="15"/>
        <end position="335"/>
    </location>
</feature>
<dbReference type="InterPro" id="IPR050386">
    <property type="entry name" value="Glycosyl_hydrolase_5"/>
</dbReference>
<dbReference type="STRING" id="67344.SAMN05216505_11914"/>
<evidence type="ECO:0000256" key="1">
    <source>
        <dbReference type="ARBA" id="ARBA00005641"/>
    </source>
</evidence>
<evidence type="ECO:0000256" key="2">
    <source>
        <dbReference type="ARBA" id="ARBA00022801"/>
    </source>
</evidence>
<dbReference type="PANTHER" id="PTHR31297:SF41">
    <property type="entry name" value="ENDOGLUCANASE, PUTATIVE (AFU_ORTHOLOGUE AFUA_5G01830)-RELATED"/>
    <property type="match status" value="1"/>
</dbReference>
<dbReference type="PANTHER" id="PTHR31297">
    <property type="entry name" value="GLUCAN ENDO-1,6-BETA-GLUCOSIDASE B"/>
    <property type="match status" value="1"/>
</dbReference>
<keyword evidence="10" id="KW-1185">Reference proteome</keyword>
<dbReference type="AlphaFoldDB" id="A0A1G7AND6"/>
<dbReference type="InterPro" id="IPR001547">
    <property type="entry name" value="Glyco_hydro_5"/>
</dbReference>
<keyword evidence="4" id="KW-0119">Carbohydrate metabolism</keyword>
<evidence type="ECO:0000256" key="6">
    <source>
        <dbReference type="ARBA" id="ARBA00023326"/>
    </source>
</evidence>
<dbReference type="Proteomes" id="UP000182100">
    <property type="component" value="Unassembled WGS sequence"/>
</dbReference>
<evidence type="ECO:0000313" key="10">
    <source>
        <dbReference type="Proteomes" id="UP000182100"/>
    </source>
</evidence>
<gene>
    <name evidence="9" type="ORF">SAMN05216505_11914</name>
</gene>